<accession>A0A6M3XKQ5</accession>
<organism evidence="1">
    <name type="scientific">viral metagenome</name>
    <dbReference type="NCBI Taxonomy" id="1070528"/>
    <lineage>
        <taxon>unclassified sequences</taxon>
        <taxon>metagenomes</taxon>
        <taxon>organismal metagenomes</taxon>
    </lineage>
</organism>
<dbReference type="EMBL" id="MT144685">
    <property type="protein sequence ID" value="QJH97403.1"/>
    <property type="molecule type" value="Genomic_DNA"/>
</dbReference>
<name>A0A6M3XKQ5_9ZZZZ</name>
<protein>
    <submittedName>
        <fullName evidence="1">Uncharacterized protein</fullName>
    </submittedName>
</protein>
<proteinExistence type="predicted"/>
<evidence type="ECO:0000313" key="1">
    <source>
        <dbReference type="EMBL" id="QJH97403.1"/>
    </source>
</evidence>
<gene>
    <name evidence="1" type="ORF">TM448B01005_0018</name>
</gene>
<dbReference type="AlphaFoldDB" id="A0A6M3XKQ5"/>
<reference evidence="1" key="1">
    <citation type="submission" date="2020-03" db="EMBL/GenBank/DDBJ databases">
        <title>The deep terrestrial virosphere.</title>
        <authorList>
            <person name="Holmfeldt K."/>
            <person name="Nilsson E."/>
            <person name="Simone D."/>
            <person name="Lopez-Fernandez M."/>
            <person name="Wu X."/>
            <person name="de Brujin I."/>
            <person name="Lundin D."/>
            <person name="Andersson A."/>
            <person name="Bertilsson S."/>
            <person name="Dopson M."/>
        </authorList>
    </citation>
    <scope>NUCLEOTIDE SEQUENCE</scope>
    <source>
        <strain evidence="1">TM448B01005</strain>
    </source>
</reference>
<sequence length="59" mass="7017">MIEAIKEFEKVTNCRNIPKKSVSEKIEEVEKYRDFLIKYYTGEAGIDINAEEDWFILND</sequence>